<dbReference type="PROSITE" id="PS51186">
    <property type="entry name" value="GNAT"/>
    <property type="match status" value="1"/>
</dbReference>
<protein>
    <submittedName>
        <fullName evidence="4">GNAT family N-acetyltransferase</fullName>
        <ecNumber evidence="4">2.3.1.-</ecNumber>
    </submittedName>
</protein>
<dbReference type="SUPFAM" id="SSF55729">
    <property type="entry name" value="Acyl-CoA N-acyltransferases (Nat)"/>
    <property type="match status" value="1"/>
</dbReference>
<evidence type="ECO:0000313" key="5">
    <source>
        <dbReference type="Proteomes" id="UP000829194"/>
    </source>
</evidence>
<dbReference type="PIRSF" id="PIRSF028520">
    <property type="entry name" value="UCP028520"/>
    <property type="match status" value="1"/>
</dbReference>
<dbReference type="GO" id="GO:0016746">
    <property type="term" value="F:acyltransferase activity"/>
    <property type="evidence" value="ECO:0007669"/>
    <property type="project" value="UniProtKB-KW"/>
</dbReference>
<dbReference type="Gene3D" id="3.40.630.30">
    <property type="match status" value="1"/>
</dbReference>
<keyword evidence="2 4" id="KW-0012">Acyltransferase</keyword>
<evidence type="ECO:0000256" key="1">
    <source>
        <dbReference type="ARBA" id="ARBA00022679"/>
    </source>
</evidence>
<evidence type="ECO:0000313" key="4">
    <source>
        <dbReference type="EMBL" id="UNP29544.1"/>
    </source>
</evidence>
<accession>A0ABY3XCX7</accession>
<dbReference type="EC" id="2.3.1.-" evidence="4"/>
<keyword evidence="5" id="KW-1185">Reference proteome</keyword>
<dbReference type="InterPro" id="IPR050832">
    <property type="entry name" value="Bact_Acetyltransf"/>
</dbReference>
<dbReference type="Proteomes" id="UP000829194">
    <property type="component" value="Chromosome"/>
</dbReference>
<dbReference type="RefSeq" id="WP_237049802.1">
    <property type="nucleotide sequence ID" value="NZ_CP011131.1"/>
</dbReference>
<proteinExistence type="predicted"/>
<dbReference type="EMBL" id="CP093547">
    <property type="protein sequence ID" value="UNP29544.1"/>
    <property type="molecule type" value="Genomic_DNA"/>
</dbReference>
<evidence type="ECO:0000256" key="2">
    <source>
        <dbReference type="ARBA" id="ARBA00023315"/>
    </source>
</evidence>
<organism evidence="4 5">
    <name type="scientific">Lysobacter gummosus</name>
    <dbReference type="NCBI Taxonomy" id="262324"/>
    <lineage>
        <taxon>Bacteria</taxon>
        <taxon>Pseudomonadati</taxon>
        <taxon>Pseudomonadota</taxon>
        <taxon>Gammaproteobacteria</taxon>
        <taxon>Lysobacterales</taxon>
        <taxon>Lysobacteraceae</taxon>
        <taxon>Lysobacter</taxon>
    </lineage>
</organism>
<name>A0ABY3XCX7_9GAMM</name>
<keyword evidence="1 4" id="KW-0808">Transferase</keyword>
<sequence length="201" mass="21714">MGRGRHADLSAAARGSGRDAAAIGGFAHTSGMSLSIRNVTAADYPAVLALNLESEALMSPLDAQRLAALDRESVYHRVACDGEKIVAFLLAFREGADYDSPNYVWFAQHYPRFLYVDRIAVAASHRGRKLGGLLYDDLFAFARERGFAQIACEFYIVPFNEVSSRFHARYGFGEVGTQWVAGGAKQVSLQIAPVPAAAAPA</sequence>
<gene>
    <name evidence="4" type="ORF">MOV92_24310</name>
</gene>
<evidence type="ECO:0000259" key="3">
    <source>
        <dbReference type="PROSITE" id="PS51186"/>
    </source>
</evidence>
<dbReference type="PANTHER" id="PTHR43877">
    <property type="entry name" value="AMINOALKYLPHOSPHONATE N-ACETYLTRANSFERASE-RELATED-RELATED"/>
    <property type="match status" value="1"/>
</dbReference>
<reference evidence="4 5" key="1">
    <citation type="submission" date="2022-03" db="EMBL/GenBank/DDBJ databases">
        <title>Complete genome sequence of Lysobacter capsici VKM B-2533 and Lysobacter gummosus 10.1.1, promising sources of lytic agents.</title>
        <authorList>
            <person name="Tarlachkov S.V."/>
            <person name="Kudryakova I.V."/>
            <person name="Afoshin A.S."/>
            <person name="Leontyevskaya E.A."/>
            <person name="Leontyevskaya N.V."/>
        </authorList>
    </citation>
    <scope>NUCLEOTIDE SEQUENCE [LARGE SCALE GENOMIC DNA]</scope>
    <source>
        <strain evidence="4 5">10.1.1</strain>
    </source>
</reference>
<dbReference type="CDD" id="cd04301">
    <property type="entry name" value="NAT_SF"/>
    <property type="match status" value="1"/>
</dbReference>
<dbReference type="Pfam" id="PF00583">
    <property type="entry name" value="Acetyltransf_1"/>
    <property type="match status" value="1"/>
</dbReference>
<dbReference type="PANTHER" id="PTHR43877:SF2">
    <property type="entry name" value="AMINOALKYLPHOSPHONATE N-ACETYLTRANSFERASE-RELATED"/>
    <property type="match status" value="1"/>
</dbReference>
<dbReference type="InterPro" id="IPR016181">
    <property type="entry name" value="Acyl_CoA_acyltransferase"/>
</dbReference>
<dbReference type="InterPro" id="IPR016890">
    <property type="entry name" value="UCP028520"/>
</dbReference>
<dbReference type="InterPro" id="IPR000182">
    <property type="entry name" value="GNAT_dom"/>
</dbReference>
<feature type="domain" description="N-acetyltransferase" evidence="3">
    <location>
        <begin position="34"/>
        <end position="192"/>
    </location>
</feature>